<dbReference type="InterPro" id="IPR022138">
    <property type="entry name" value="DUF3670"/>
</dbReference>
<keyword evidence="5" id="KW-1185">Reference proteome</keyword>
<dbReference type="InterPro" id="IPR001650">
    <property type="entry name" value="Helicase_C-like"/>
</dbReference>
<dbReference type="GO" id="GO:0016787">
    <property type="term" value="F:hydrolase activity"/>
    <property type="evidence" value="ECO:0007669"/>
    <property type="project" value="UniProtKB-KW"/>
</dbReference>
<evidence type="ECO:0000313" key="4">
    <source>
        <dbReference type="EMBL" id="ADH99027.1"/>
    </source>
</evidence>
<keyword evidence="1" id="KW-0378">Hydrolase</keyword>
<dbReference type="PANTHER" id="PTHR45629:SF7">
    <property type="entry name" value="DNA EXCISION REPAIR PROTEIN ERCC-6-RELATED"/>
    <property type="match status" value="1"/>
</dbReference>
<dbReference type="Gene3D" id="1.20.120.850">
    <property type="entry name" value="SWI2/SNF2 ATPases, N-terminal domain"/>
    <property type="match status" value="1"/>
</dbReference>
<evidence type="ECO:0000259" key="3">
    <source>
        <dbReference type="PROSITE" id="PS51194"/>
    </source>
</evidence>
<dbReference type="Proteomes" id="UP000000271">
    <property type="component" value="Chromosome"/>
</dbReference>
<evidence type="ECO:0000313" key="5">
    <source>
        <dbReference type="Proteomes" id="UP000000271"/>
    </source>
</evidence>
<dbReference type="InterPro" id="IPR049730">
    <property type="entry name" value="SNF2/RAD54-like_C"/>
</dbReference>
<dbReference type="InterPro" id="IPR050496">
    <property type="entry name" value="SNF2_RAD54_helicase_repair"/>
</dbReference>
<dbReference type="PROSITE" id="PS51194">
    <property type="entry name" value="HELICASE_CTER"/>
    <property type="match status" value="1"/>
</dbReference>
<dbReference type="SMART" id="SM00490">
    <property type="entry name" value="HELICc"/>
    <property type="match status" value="1"/>
</dbReference>
<dbReference type="CDD" id="cd18793">
    <property type="entry name" value="SF2_C_SNF"/>
    <property type="match status" value="1"/>
</dbReference>
<dbReference type="PANTHER" id="PTHR45629">
    <property type="entry name" value="SNF2/RAD54 FAMILY MEMBER"/>
    <property type="match status" value="1"/>
</dbReference>
<protein>
    <submittedName>
        <fullName evidence="4">SNF2-related protein</fullName>
    </submittedName>
</protein>
<dbReference type="Pfam" id="PF12419">
    <property type="entry name" value="DUF3670"/>
    <property type="match status" value="1"/>
</dbReference>
<dbReference type="HOGENOM" id="CLU_000315_21_8_9"/>
<name>D6XT91_BACIE</name>
<dbReference type="Gene3D" id="3.40.50.300">
    <property type="entry name" value="P-loop containing nucleotide triphosphate hydrolases"/>
    <property type="match status" value="1"/>
</dbReference>
<dbReference type="PROSITE" id="PS51192">
    <property type="entry name" value="HELICASE_ATP_BIND_1"/>
    <property type="match status" value="1"/>
</dbReference>
<proteinExistence type="predicted"/>
<feature type="domain" description="Helicase ATP-binding" evidence="2">
    <location>
        <begin position="468"/>
        <end position="631"/>
    </location>
</feature>
<dbReference type="InterPro" id="IPR014001">
    <property type="entry name" value="Helicase_ATP-bd"/>
</dbReference>
<dbReference type="KEGG" id="bse:Bsel_1515"/>
<gene>
    <name evidence="4" type="ordered locus">Bsel_1515</name>
</gene>
<feature type="domain" description="Helicase C-terminal" evidence="3">
    <location>
        <begin position="751"/>
        <end position="907"/>
    </location>
</feature>
<dbReference type="STRING" id="439292.Bsel_1515"/>
<reference evidence="4" key="1">
    <citation type="submission" date="2009-10" db="EMBL/GenBank/DDBJ databases">
        <title>Complete sequence of Bacillus selenitireducens MLS10.</title>
        <authorList>
            <consortium name="US DOE Joint Genome Institute"/>
            <person name="Lucas S."/>
            <person name="Copeland A."/>
            <person name="Lapidus A."/>
            <person name="Glavina del Rio T."/>
            <person name="Dalin E."/>
            <person name="Tice H."/>
            <person name="Bruce D."/>
            <person name="Goodwin L."/>
            <person name="Pitluck S."/>
            <person name="Sims D."/>
            <person name="Brettin T."/>
            <person name="Detter J.C."/>
            <person name="Han C."/>
            <person name="Larimer F."/>
            <person name="Land M."/>
            <person name="Hauser L."/>
            <person name="Kyrpides N."/>
            <person name="Ovchinnikova G."/>
            <person name="Stolz J."/>
        </authorList>
    </citation>
    <scope>NUCLEOTIDE SEQUENCE [LARGE SCALE GENOMIC DNA]</scope>
    <source>
        <strain evidence="4">MLS10</strain>
    </source>
</reference>
<dbReference type="Pfam" id="PF00176">
    <property type="entry name" value="SNF2-rel_dom"/>
    <property type="match status" value="1"/>
</dbReference>
<evidence type="ECO:0000256" key="1">
    <source>
        <dbReference type="ARBA" id="ARBA00022801"/>
    </source>
</evidence>
<dbReference type="EMBL" id="CP001791">
    <property type="protein sequence ID" value="ADH99027.1"/>
    <property type="molecule type" value="Genomic_DNA"/>
</dbReference>
<dbReference type="AlphaFoldDB" id="D6XT91"/>
<accession>D6XT91</accession>
<dbReference type="InterPro" id="IPR027417">
    <property type="entry name" value="P-loop_NTPase"/>
</dbReference>
<dbReference type="Pfam" id="PF00271">
    <property type="entry name" value="Helicase_C"/>
    <property type="match status" value="1"/>
</dbReference>
<dbReference type="InterPro" id="IPR038718">
    <property type="entry name" value="SNF2-like_sf"/>
</dbReference>
<dbReference type="SMART" id="SM00487">
    <property type="entry name" value="DEXDc"/>
    <property type="match status" value="1"/>
</dbReference>
<dbReference type="GO" id="GO:0005524">
    <property type="term" value="F:ATP binding"/>
    <property type="evidence" value="ECO:0007669"/>
    <property type="project" value="InterPro"/>
</dbReference>
<dbReference type="GO" id="GO:0015616">
    <property type="term" value="F:DNA translocase activity"/>
    <property type="evidence" value="ECO:0007669"/>
    <property type="project" value="TreeGrafter"/>
</dbReference>
<dbReference type="eggNOG" id="COG0553">
    <property type="taxonomic scope" value="Bacteria"/>
</dbReference>
<dbReference type="Gene3D" id="3.40.50.10810">
    <property type="entry name" value="Tandem AAA-ATPase domain"/>
    <property type="match status" value="1"/>
</dbReference>
<dbReference type="InterPro" id="IPR000330">
    <property type="entry name" value="SNF2_N"/>
</dbReference>
<dbReference type="OrthoDB" id="9760715at2"/>
<organism evidence="4 5">
    <name type="scientific">Bacillus selenitireducens (strain ATCC 700615 / DSM 15326 / MLS10)</name>
    <dbReference type="NCBI Taxonomy" id="439292"/>
    <lineage>
        <taxon>Bacteria</taxon>
        <taxon>Bacillati</taxon>
        <taxon>Bacillota</taxon>
        <taxon>Bacilli</taxon>
        <taxon>Bacillales</taxon>
        <taxon>Bacillaceae</taxon>
        <taxon>Salisediminibacterium</taxon>
    </lineage>
</organism>
<sequence>MAHSLVIQPDHRHFPFLLLDKKADLITNIRMKQALYDHDRSSGYGLAFSLKTVKHASDSCRAVPVSLTAAEHLLGDKENHFPTEDPWIQYIKELLAVPLLPAPDGSWFFQFIPLAVPTEIHVVNDATLTSYRSEEVDWQRWLISFLTCTSPFKTKKQKLINDLKLYANYEEISEWASQIHKDSAITAPLPSPYYQLAIQVMNNDWCTETFQMELILHEPDSNRSEWLLTAHVRELGQNKRVPYEEIIMGNHPFSSNPYPSAKQLFTRILGLFSANEIPVQASEGQLELSEDSMALFVSDIVPLCKDMGINCWLPSSLKQEPDLAIRMQLNEEVEETFSKGPWITSDISWTLKLNDEEMEQQLFRQLVEEERRVIHFHDRWYLWNQEEATRLLNEADQTKPKTLFFQGLREQAIEPQHHGDSPKGREPSRQIDVNRILDSMRTHHKPEVLEPWNSRLRYYQQEGLSWLLGMRRLGIGAILADDMGLGKSRQIMAYIDHLIGDLKTSRFLIVCPSSLLHHWDQELAQYFSDDWIHIHEGTVAHRRDQFQSSKTRDHCIHVISYATLVRDQALFEQVKWSAMIIDEAQKIKNPRTQQRKTAAKMEAAHTIALTGTPVENHPEELISLSELINPGYLLDTAEPEYDRDLKPDLIKQLIRPMMLRRTKEEVQEDLKLPDKTHHHHKLTLSFEQETMYKAVVEEMFDQYEEAPDPVKRAALFKTMMKLKQLCNHPAQARKELGLNRFNPGRSPKWDLANELLSNWANQGKRAIVFTQFRYTGAMFQEMQLIQGNPPVPFLHGGLTAIQRKNMIRSFKDNPDIPFMIISLRAGGFGLNLTEASAVLHFDRWWNPAVEDQATDRVHRIGQKQAVEVHTLMAEGTIEERIDDLIQKKQQLQEALIDGRPLPLWTLSESELRELFSLQP</sequence>
<dbReference type="SUPFAM" id="SSF52540">
    <property type="entry name" value="P-loop containing nucleoside triphosphate hydrolases"/>
    <property type="match status" value="2"/>
</dbReference>
<evidence type="ECO:0000259" key="2">
    <source>
        <dbReference type="PROSITE" id="PS51192"/>
    </source>
</evidence>